<feature type="compositionally biased region" description="Low complexity" evidence="10">
    <location>
        <begin position="22"/>
        <end position="36"/>
    </location>
</feature>
<evidence type="ECO:0000256" key="8">
    <source>
        <dbReference type="ARBA" id="ARBA00023180"/>
    </source>
</evidence>
<gene>
    <name evidence="12" type="primary">CCH1_2</name>
    <name evidence="12" type="ORF">SEUCBS140593_009139</name>
</gene>
<evidence type="ECO:0000313" key="12">
    <source>
        <dbReference type="EMBL" id="CAK7235010.1"/>
    </source>
</evidence>
<evidence type="ECO:0000256" key="11">
    <source>
        <dbReference type="SAM" id="Phobius"/>
    </source>
</evidence>
<dbReference type="Gene3D" id="1.20.120.350">
    <property type="entry name" value="Voltage-gated potassium channels. Chain C"/>
    <property type="match status" value="1"/>
</dbReference>
<name>A0ABP0CVM3_9PEZI</name>
<keyword evidence="9" id="KW-0407">Ion channel</keyword>
<dbReference type="InterPro" id="IPR050599">
    <property type="entry name" value="VDCC_alpha-1_subunit"/>
</dbReference>
<feature type="region of interest" description="Disordered" evidence="10">
    <location>
        <begin position="252"/>
        <end position="275"/>
    </location>
</feature>
<keyword evidence="3 11" id="KW-0812">Transmembrane</keyword>
<feature type="transmembrane region" description="Helical" evidence="11">
    <location>
        <begin position="386"/>
        <end position="410"/>
    </location>
</feature>
<evidence type="ECO:0000256" key="1">
    <source>
        <dbReference type="ARBA" id="ARBA00004141"/>
    </source>
</evidence>
<feature type="transmembrane region" description="Helical" evidence="11">
    <location>
        <begin position="341"/>
        <end position="365"/>
    </location>
</feature>
<keyword evidence="6" id="KW-0406">Ion transport</keyword>
<keyword evidence="2" id="KW-0813">Transport</keyword>
<evidence type="ECO:0000313" key="13">
    <source>
        <dbReference type="Proteomes" id="UP001642482"/>
    </source>
</evidence>
<dbReference type="PANTHER" id="PTHR45628">
    <property type="entry name" value="VOLTAGE-DEPENDENT CALCIUM CHANNEL TYPE A SUBUNIT ALPHA-1"/>
    <property type="match status" value="1"/>
</dbReference>
<keyword evidence="13" id="KW-1185">Reference proteome</keyword>
<comment type="subcellular location">
    <subcellularLocation>
        <location evidence="1">Membrane</location>
        <topology evidence="1">Multi-pass membrane protein</topology>
    </subcellularLocation>
</comment>
<evidence type="ECO:0000256" key="7">
    <source>
        <dbReference type="ARBA" id="ARBA00023136"/>
    </source>
</evidence>
<dbReference type="EMBL" id="CAWUHD010000142">
    <property type="protein sequence ID" value="CAK7235010.1"/>
    <property type="molecule type" value="Genomic_DNA"/>
</dbReference>
<keyword evidence="5 11" id="KW-1133">Transmembrane helix</keyword>
<evidence type="ECO:0000256" key="5">
    <source>
        <dbReference type="ARBA" id="ARBA00022989"/>
    </source>
</evidence>
<comment type="caution">
    <text evidence="12">The sequence shown here is derived from an EMBL/GenBank/DDBJ whole genome shotgun (WGS) entry which is preliminary data.</text>
</comment>
<feature type="compositionally biased region" description="Polar residues" evidence="10">
    <location>
        <begin position="45"/>
        <end position="54"/>
    </location>
</feature>
<dbReference type="PANTHER" id="PTHR45628:SF7">
    <property type="entry name" value="VOLTAGE-DEPENDENT CALCIUM CHANNEL TYPE A SUBUNIT ALPHA-1"/>
    <property type="match status" value="1"/>
</dbReference>
<evidence type="ECO:0000256" key="10">
    <source>
        <dbReference type="SAM" id="MobiDB-lite"/>
    </source>
</evidence>
<feature type="compositionally biased region" description="Polar residues" evidence="10">
    <location>
        <begin position="161"/>
        <end position="173"/>
    </location>
</feature>
<feature type="region of interest" description="Disordered" evidence="10">
    <location>
        <begin position="1"/>
        <end position="92"/>
    </location>
</feature>
<dbReference type="InterPro" id="IPR027359">
    <property type="entry name" value="Volt_channel_dom_sf"/>
</dbReference>
<dbReference type="Proteomes" id="UP001642482">
    <property type="component" value="Unassembled WGS sequence"/>
</dbReference>
<feature type="region of interest" description="Disordered" evidence="10">
    <location>
        <begin position="159"/>
        <end position="231"/>
    </location>
</feature>
<evidence type="ECO:0000256" key="2">
    <source>
        <dbReference type="ARBA" id="ARBA00022448"/>
    </source>
</evidence>
<reference evidence="12 13" key="1">
    <citation type="submission" date="2024-01" db="EMBL/GenBank/DDBJ databases">
        <authorList>
            <person name="Allen C."/>
            <person name="Tagirdzhanova G."/>
        </authorList>
    </citation>
    <scope>NUCLEOTIDE SEQUENCE [LARGE SCALE GENOMIC DNA]</scope>
</reference>
<sequence>MARRPDEFDEGYAYVPSSLGNSSSDPYSASSHSPYDQGPSLQPPAATNPTSITTFWADPQPTGHQAHPFYNASQHHHEEPVSPESPIDPAALQFALPPNIFQTGPNPVDPGLEPPSADAFAAISTAYYDDHSHFDVGGDSDRIPLTASAEPISGALDVPSASAQARDSFQTVSDLEGGQQARDSRMLGYDLDPGYAAGGRQRSYGSSLAPDSAGRRSRATSTSGALQKTASIMRAMSQRVVDISGGGEALEQQALRDRSRSPSADGRRSHHLSNPMMVNTSYQPHVFATPLEKKGESEFTLPQPPPLSEYRPPMPNPLRGKSLGIFSADNPLRLWLCDLLMLPWVESVILVLIVLQAILLAVEAAPDVWSPGNARPDRWGKTPYDWAMLGLFVVFTIEIIVRIIVSGFIFNAADTALFSNRSGNDQSNDRQ</sequence>
<evidence type="ECO:0000256" key="6">
    <source>
        <dbReference type="ARBA" id="ARBA00023065"/>
    </source>
</evidence>
<keyword evidence="4" id="KW-0851">Voltage-gated channel</keyword>
<evidence type="ECO:0000256" key="9">
    <source>
        <dbReference type="ARBA" id="ARBA00023303"/>
    </source>
</evidence>
<evidence type="ECO:0000256" key="4">
    <source>
        <dbReference type="ARBA" id="ARBA00022882"/>
    </source>
</evidence>
<protein>
    <submittedName>
        <fullName evidence="12">Calcium channel protein</fullName>
    </submittedName>
</protein>
<proteinExistence type="predicted"/>
<keyword evidence="8" id="KW-0325">Glycoprotein</keyword>
<organism evidence="12 13">
    <name type="scientific">Sporothrix eucalyptigena</name>
    <dbReference type="NCBI Taxonomy" id="1812306"/>
    <lineage>
        <taxon>Eukaryota</taxon>
        <taxon>Fungi</taxon>
        <taxon>Dikarya</taxon>
        <taxon>Ascomycota</taxon>
        <taxon>Pezizomycotina</taxon>
        <taxon>Sordariomycetes</taxon>
        <taxon>Sordariomycetidae</taxon>
        <taxon>Ophiostomatales</taxon>
        <taxon>Ophiostomataceae</taxon>
        <taxon>Sporothrix</taxon>
    </lineage>
</organism>
<evidence type="ECO:0000256" key="3">
    <source>
        <dbReference type="ARBA" id="ARBA00022692"/>
    </source>
</evidence>
<accession>A0ABP0CVM3</accession>
<keyword evidence="7 11" id="KW-0472">Membrane</keyword>